<organism evidence="3 4">
    <name type="scientific">Ceratobasidium theobromae</name>
    <dbReference type="NCBI Taxonomy" id="1582974"/>
    <lineage>
        <taxon>Eukaryota</taxon>
        <taxon>Fungi</taxon>
        <taxon>Dikarya</taxon>
        <taxon>Basidiomycota</taxon>
        <taxon>Agaricomycotina</taxon>
        <taxon>Agaricomycetes</taxon>
        <taxon>Cantharellales</taxon>
        <taxon>Ceratobasidiaceae</taxon>
        <taxon>Ceratobasidium</taxon>
    </lineage>
</organism>
<dbReference type="Pfam" id="PF26093">
    <property type="entry name" value="HTH_TGH"/>
    <property type="match status" value="1"/>
</dbReference>
<feature type="region of interest" description="Disordered" evidence="1">
    <location>
        <begin position="626"/>
        <end position="654"/>
    </location>
</feature>
<gene>
    <name evidence="3" type="ORF">CTheo_2655</name>
</gene>
<dbReference type="AlphaFoldDB" id="A0A5N5QQK9"/>
<accession>A0A5N5QQK9</accession>
<feature type="region of interest" description="Disordered" evidence="1">
    <location>
        <begin position="85"/>
        <end position="106"/>
    </location>
</feature>
<feature type="compositionally biased region" description="Basic and acidic residues" evidence="1">
    <location>
        <begin position="784"/>
        <end position="799"/>
    </location>
</feature>
<name>A0A5N5QQK9_9AGAM</name>
<dbReference type="OrthoDB" id="20507at2759"/>
<dbReference type="PANTHER" id="PTHR13384">
    <property type="entry name" value="G PATCH DOMAIN-CONTAINING PROTEIN 1"/>
    <property type="match status" value="1"/>
</dbReference>
<dbReference type="Pfam" id="PF07713">
    <property type="entry name" value="DUF1604"/>
    <property type="match status" value="1"/>
</dbReference>
<feature type="domain" description="G-patch" evidence="2">
    <location>
        <begin position="154"/>
        <end position="231"/>
    </location>
</feature>
<feature type="compositionally biased region" description="Acidic residues" evidence="1">
    <location>
        <begin position="810"/>
        <end position="819"/>
    </location>
</feature>
<feature type="region of interest" description="Disordered" evidence="1">
    <location>
        <begin position="380"/>
        <end position="420"/>
    </location>
</feature>
<protein>
    <submittedName>
        <fullName evidence="3">G patch domain-containing protein 1</fullName>
    </submittedName>
</protein>
<dbReference type="GO" id="GO:0003723">
    <property type="term" value="F:RNA binding"/>
    <property type="evidence" value="ECO:0007669"/>
    <property type="project" value="TreeGrafter"/>
</dbReference>
<dbReference type="InterPro" id="IPR011666">
    <property type="entry name" value="DUF1604"/>
</dbReference>
<evidence type="ECO:0000256" key="1">
    <source>
        <dbReference type="SAM" id="MobiDB-lite"/>
    </source>
</evidence>
<evidence type="ECO:0000313" key="3">
    <source>
        <dbReference type="EMBL" id="KAB5593929.1"/>
    </source>
</evidence>
<dbReference type="GO" id="GO:0006397">
    <property type="term" value="P:mRNA processing"/>
    <property type="evidence" value="ECO:0007669"/>
    <property type="project" value="InterPro"/>
</dbReference>
<feature type="region of interest" description="Disordered" evidence="1">
    <location>
        <begin position="666"/>
        <end position="696"/>
    </location>
</feature>
<dbReference type="Pfam" id="PF01585">
    <property type="entry name" value="G-patch"/>
    <property type="match status" value="1"/>
</dbReference>
<feature type="region of interest" description="Disordered" evidence="1">
    <location>
        <begin position="228"/>
        <end position="249"/>
    </location>
</feature>
<dbReference type="PANTHER" id="PTHR13384:SF19">
    <property type="entry name" value="G PATCH DOMAIN-CONTAINING PROTEIN 1"/>
    <property type="match status" value="1"/>
</dbReference>
<dbReference type="InterPro" id="IPR000467">
    <property type="entry name" value="G_patch_dom"/>
</dbReference>
<feature type="region of interest" description="Disordered" evidence="1">
    <location>
        <begin position="440"/>
        <end position="463"/>
    </location>
</feature>
<dbReference type="GO" id="GO:0005634">
    <property type="term" value="C:nucleus"/>
    <property type="evidence" value="ECO:0007669"/>
    <property type="project" value="TreeGrafter"/>
</dbReference>
<keyword evidence="4" id="KW-1185">Reference proteome</keyword>
<feature type="compositionally biased region" description="Low complexity" evidence="1">
    <location>
        <begin position="440"/>
        <end position="450"/>
    </location>
</feature>
<dbReference type="SMART" id="SM00443">
    <property type="entry name" value="G_patch"/>
    <property type="match status" value="1"/>
</dbReference>
<proteinExistence type="predicted"/>
<feature type="region of interest" description="Disordered" evidence="1">
    <location>
        <begin position="756"/>
        <end position="775"/>
    </location>
</feature>
<feature type="region of interest" description="Disordered" evidence="1">
    <location>
        <begin position="784"/>
        <end position="877"/>
    </location>
</feature>
<feature type="region of interest" description="Disordered" evidence="1">
    <location>
        <begin position="573"/>
        <end position="600"/>
    </location>
</feature>
<evidence type="ECO:0000259" key="2">
    <source>
        <dbReference type="PROSITE" id="PS50174"/>
    </source>
</evidence>
<dbReference type="EMBL" id="SSOP01000028">
    <property type="protein sequence ID" value="KAB5593929.1"/>
    <property type="molecule type" value="Genomic_DNA"/>
</dbReference>
<dbReference type="Proteomes" id="UP000383932">
    <property type="component" value="Unassembled WGS sequence"/>
</dbReference>
<sequence length="894" mass="96337">MAQRLRRKLDNMGIDPSGAKATENFCLIGTPLPSLASTKDANEFVPVWKQEVRDEKGRRRLHGAFTGGFSAGYFNTVGSKEGWTPSTFKSSRGARATQKASRPEDFMDEEDLAEMRDSQKLVDTTEPADIGSQFPADDGNSITAALQSLTLPSTDSPGAKLLRKMGWKPGQGIGPRISYARRRQQDVDAGVTPTGAADDVEATKHLFAPRDTPVLLFRAKDNTHGLGHTGAVRLGGDTDTTSKASEGPRISAGFGLGALNDADEDDIDVYDGGSTLRTTRMAYDEIDDADADGHTRKQPLILSSQYANRLPRNDTSIHRPAGPVERFNDGRLVLSGFTVAETPVGQDEWYPLPNVPQGWTANPQGIWTKFSGAAGGAAKDEEMAGTTEAVPSAKNGWRKAPSAQERGAQLGEPELPQPKKSVFDYLSQKDRDRLLNFKSAATASNASDTSQPPLPKPAVKPRIAPTTAPTAKAALLGFQPFAADPLRHARYTAYLQYHSSAPSTSDNPPTSLGLLPDQSAEQFNKEMEDYAKAAAIFKPVTGAMAGRFVGGTSTIIGAAPIVEGGLYQPTYEKKSEEPAQADTAVEEEDPKANAARHGMYGPLTHEVRPWYPHRLLCKRFAVRDPHPDGPPIAPSKTWEEEVGIAPKAPPQPESVNLANVEMKPLDSAEGGEANDTEQDLGPRDLANIGLGEDPHQGVDTLTYVRPAMDVFKAIFASDEEDSDSDEGEDGISAVKNEAPISVLDAALASVRQPIAPPGLTKTEEGPEAPVDLATFKPVFNIRTKIKDKDKDKPSKDKKKDKGKRVTLSFDVDEGADTEEVSNSKGKRRERDGGAERKPKKPKTKEDEGEWVEKPPPAVTSVDAGKTTKPDPHNAPLNVAEGGVLRARKRAIDFM</sequence>
<evidence type="ECO:0000313" key="4">
    <source>
        <dbReference type="Proteomes" id="UP000383932"/>
    </source>
</evidence>
<reference evidence="3 4" key="1">
    <citation type="journal article" date="2019" name="Fungal Biol. Biotechnol.">
        <title>Draft genome sequence of fastidious pathogen Ceratobasidium theobromae, which causes vascular-streak dieback in Theobroma cacao.</title>
        <authorList>
            <person name="Ali S.S."/>
            <person name="Asman A."/>
            <person name="Shao J."/>
            <person name="Firmansyah A.P."/>
            <person name="Susilo A.W."/>
            <person name="Rosmana A."/>
            <person name="McMahon P."/>
            <person name="Junaid M."/>
            <person name="Guest D."/>
            <person name="Kheng T.Y."/>
            <person name="Meinhardt L.W."/>
            <person name="Bailey B.A."/>
        </authorList>
    </citation>
    <scope>NUCLEOTIDE SEQUENCE [LARGE SCALE GENOMIC DNA]</scope>
    <source>
        <strain evidence="3 4">CT2</strain>
    </source>
</reference>
<dbReference type="PROSITE" id="PS50174">
    <property type="entry name" value="G_PATCH"/>
    <property type="match status" value="1"/>
</dbReference>
<comment type="caution">
    <text evidence="3">The sequence shown here is derived from an EMBL/GenBank/DDBJ whole genome shotgun (WGS) entry which is preliminary data.</text>
</comment>